<dbReference type="EMBL" id="UHJC01000001">
    <property type="protein sequence ID" value="SUP80306.1"/>
    <property type="molecule type" value="Genomic_DNA"/>
</dbReference>
<reference evidence="1 2" key="1">
    <citation type="submission" date="2018-06" db="EMBL/GenBank/DDBJ databases">
        <authorList>
            <consortium name="Pathogen Informatics"/>
            <person name="Doyle S."/>
        </authorList>
    </citation>
    <scope>NUCLEOTIDE SEQUENCE [LARGE SCALE GENOMIC DNA]</scope>
    <source>
        <strain evidence="1 2">NCTC8580</strain>
    </source>
</reference>
<dbReference type="Proteomes" id="UP000255087">
    <property type="component" value="Unassembled WGS sequence"/>
</dbReference>
<dbReference type="AlphaFoldDB" id="A0A380Q3E5"/>
<name>A0A380Q3E5_YERPU</name>
<sequence length="75" mass="8806">MYAEERLKSEIIQEAMQKKVVKPSQRREMAQHMVVTFWDSLCRATALRESHRNEGDVLQHVVALKSDYEDDKDSI</sequence>
<evidence type="ECO:0000313" key="1">
    <source>
        <dbReference type="EMBL" id="SUP80306.1"/>
    </source>
</evidence>
<organism evidence="1 2">
    <name type="scientific">Yersinia pseudotuberculosis</name>
    <dbReference type="NCBI Taxonomy" id="633"/>
    <lineage>
        <taxon>Bacteria</taxon>
        <taxon>Pseudomonadati</taxon>
        <taxon>Pseudomonadota</taxon>
        <taxon>Gammaproteobacteria</taxon>
        <taxon>Enterobacterales</taxon>
        <taxon>Yersiniaceae</taxon>
        <taxon>Yersinia</taxon>
    </lineage>
</organism>
<protein>
    <submittedName>
        <fullName evidence="1">Uncharacterized protein</fullName>
    </submittedName>
</protein>
<evidence type="ECO:0000313" key="2">
    <source>
        <dbReference type="Proteomes" id="UP000255087"/>
    </source>
</evidence>
<accession>A0A380Q3E5</accession>
<proteinExistence type="predicted"/>
<gene>
    <name evidence="1" type="ORF">NCTC8580_00357</name>
</gene>